<sequence>MAVLECPRNSNFLSLSRFPVKIATTYILLNSCQLPEILTLQAVGAGVDNRGATTLSFGRCLSSRRTRSCPSSKTSSSVPAFDEVLLYPAVDSFYRIIVAMNPHCEAISATEVIWGDDFSNHPDVDHTMEGDDVEGRDEFIELLESRFLFLAADARSTLRGWRPSYRDVLLGVRRKLGVPCSSRLSTEDLEIEIFLHLLNEYASPEGIGISSNQGKLEVGLSKWKVDFLGAVKVGAKEFQQVALKLARRLSGSMLVEAANYQIRNEVIKRGGQFAAVNLESRVGLLAARQECSDAAWTAAVGDVPGRCGDPNAWYRLCENSPRNLCLCADSPHEGSWLDICQQQPLKLLKQKSFVLGDASKLREVAGES</sequence>
<dbReference type="Proteomes" id="UP000663760">
    <property type="component" value="Chromosome 9"/>
</dbReference>
<name>A0A7I8KW75_SPIIN</name>
<evidence type="ECO:0000313" key="2">
    <source>
        <dbReference type="Proteomes" id="UP000663760"/>
    </source>
</evidence>
<organism evidence="1 2">
    <name type="scientific">Spirodela intermedia</name>
    <name type="common">Intermediate duckweed</name>
    <dbReference type="NCBI Taxonomy" id="51605"/>
    <lineage>
        <taxon>Eukaryota</taxon>
        <taxon>Viridiplantae</taxon>
        <taxon>Streptophyta</taxon>
        <taxon>Embryophyta</taxon>
        <taxon>Tracheophyta</taxon>
        <taxon>Spermatophyta</taxon>
        <taxon>Magnoliopsida</taxon>
        <taxon>Liliopsida</taxon>
        <taxon>Araceae</taxon>
        <taxon>Lemnoideae</taxon>
        <taxon>Spirodela</taxon>
    </lineage>
</organism>
<dbReference type="PANTHER" id="PTHR37203">
    <property type="match status" value="1"/>
</dbReference>
<dbReference type="EMBL" id="LR746272">
    <property type="protein sequence ID" value="CAA7401328.1"/>
    <property type="molecule type" value="Genomic_DNA"/>
</dbReference>
<dbReference type="PANTHER" id="PTHR37203:SF3">
    <property type="entry name" value="SLR0975 PROTEIN"/>
    <property type="match status" value="1"/>
</dbReference>
<proteinExistence type="predicted"/>
<dbReference type="AlphaFoldDB" id="A0A7I8KW75"/>
<keyword evidence="2" id="KW-1185">Reference proteome</keyword>
<dbReference type="OrthoDB" id="448946at2759"/>
<gene>
    <name evidence="1" type="ORF">SI8410_09012006</name>
</gene>
<accession>A0A7I8KW75</accession>
<evidence type="ECO:0000313" key="1">
    <source>
        <dbReference type="EMBL" id="CAA7401328.1"/>
    </source>
</evidence>
<reference evidence="1" key="1">
    <citation type="submission" date="2020-02" db="EMBL/GenBank/DDBJ databases">
        <authorList>
            <person name="Scholz U."/>
            <person name="Mascher M."/>
            <person name="Fiebig A."/>
        </authorList>
    </citation>
    <scope>NUCLEOTIDE SEQUENCE</scope>
</reference>
<protein>
    <submittedName>
        <fullName evidence="1">Uncharacterized protein</fullName>
    </submittedName>
</protein>